<accession>Z9JJW2</accession>
<evidence type="ECO:0000313" key="1">
    <source>
        <dbReference type="EMBL" id="EWS78464.1"/>
    </source>
</evidence>
<evidence type="ECO:0000313" key="2">
    <source>
        <dbReference type="Proteomes" id="UP000020406"/>
    </source>
</evidence>
<dbReference type="eggNOG" id="COG0659">
    <property type="taxonomic scope" value="Bacteria"/>
</dbReference>
<dbReference type="Proteomes" id="UP000020406">
    <property type="component" value="Unassembled WGS sequence"/>
</dbReference>
<organism evidence="1 2">
    <name type="scientific">Xylella taiwanensis</name>
    <dbReference type="NCBI Taxonomy" id="1444770"/>
    <lineage>
        <taxon>Bacteria</taxon>
        <taxon>Pseudomonadati</taxon>
        <taxon>Pseudomonadota</taxon>
        <taxon>Gammaproteobacteria</taxon>
        <taxon>Lysobacterales</taxon>
        <taxon>Lysobacteraceae</taxon>
        <taxon>Xylella</taxon>
    </lineage>
</organism>
<reference evidence="1 2" key="1">
    <citation type="journal article" date="2014" name="Genome Announc.">
        <title>Draft Genome Sequence of Xylella fastidiosa Pear Leaf Scorch Strain in Taiwan.</title>
        <authorList>
            <person name="Su C.C."/>
            <person name="Deng W.L."/>
            <person name="Jan F.J."/>
            <person name="Chang C.J."/>
            <person name="Huang H."/>
            <person name="Chen J."/>
        </authorList>
    </citation>
    <scope>NUCLEOTIDE SEQUENCE [LARGE SCALE GENOMIC DNA]</scope>
    <source>
        <strain evidence="1 2">PLS229</strain>
    </source>
</reference>
<dbReference type="AlphaFoldDB" id="Z9JJW2"/>
<gene>
    <name evidence="1" type="ORF">AF72_05145</name>
</gene>
<name>Z9JJW2_9GAMM</name>
<proteinExistence type="predicted"/>
<comment type="caution">
    <text evidence="1">The sequence shown here is derived from an EMBL/GenBank/DDBJ whole genome shotgun (WGS) entry which is preliminary data.</text>
</comment>
<sequence>MVIKFRQANTEVEVLAWNEASATLVDRFGVYDKPAALDTSMVH</sequence>
<dbReference type="STRING" id="1444770.AF72_05145"/>
<dbReference type="EMBL" id="JDSQ01000007">
    <property type="protein sequence ID" value="EWS78464.1"/>
    <property type="molecule type" value="Genomic_DNA"/>
</dbReference>
<protein>
    <submittedName>
        <fullName evidence="1">Uncharacterized protein</fullName>
    </submittedName>
</protein>